<dbReference type="InterPro" id="IPR006599">
    <property type="entry name" value="CARP_motif"/>
</dbReference>
<dbReference type="InterPro" id="IPR016098">
    <property type="entry name" value="CAP/MinC_C"/>
</dbReference>
<dbReference type="InterPro" id="IPR012945">
    <property type="entry name" value="Tubulin-bd_cofactor_C_dom"/>
</dbReference>
<dbReference type="PROSITE" id="PS51329">
    <property type="entry name" value="C_CAP_COFACTOR_C"/>
    <property type="match status" value="1"/>
</dbReference>
<dbReference type="PANTHER" id="PTHR15440:SF0">
    <property type="entry name" value="PROTEIN XRP2"/>
    <property type="match status" value="1"/>
</dbReference>
<organism evidence="4">
    <name type="scientific">Albugo laibachii Nc14</name>
    <dbReference type="NCBI Taxonomy" id="890382"/>
    <lineage>
        <taxon>Eukaryota</taxon>
        <taxon>Sar</taxon>
        <taxon>Stramenopiles</taxon>
        <taxon>Oomycota</taxon>
        <taxon>Peronosporomycetes</taxon>
        <taxon>Albuginales</taxon>
        <taxon>Albuginaceae</taxon>
        <taxon>Albugo</taxon>
    </lineage>
</organism>
<feature type="domain" description="C-CAP/cofactor C-like" evidence="3">
    <location>
        <begin position="12"/>
        <end position="166"/>
    </location>
</feature>
<accession>F0WY75</accession>
<dbReference type="GO" id="GO:0000166">
    <property type="term" value="F:nucleotide binding"/>
    <property type="evidence" value="ECO:0007669"/>
    <property type="project" value="UniProtKB-KW"/>
</dbReference>
<dbReference type="AlphaFoldDB" id="F0WY75"/>
<protein>
    <submittedName>
        <fullName evidence="4">Uncharacterized protein AlNc14C373G11135</fullName>
    </submittedName>
</protein>
<dbReference type="EMBL" id="FR824417">
    <property type="protein sequence ID" value="CCA26427.1"/>
    <property type="molecule type" value="Genomic_DNA"/>
</dbReference>
<keyword evidence="2" id="KW-0547">Nucleotide-binding</keyword>
<reference evidence="4" key="2">
    <citation type="submission" date="2011-02" db="EMBL/GenBank/DDBJ databases">
        <authorList>
            <person name="MacLean D."/>
        </authorList>
    </citation>
    <scope>NUCLEOTIDE SEQUENCE</scope>
</reference>
<dbReference type="PANTHER" id="PTHR15440">
    <property type="entry name" value="XRP2 PROTEIN"/>
    <property type="match status" value="1"/>
</dbReference>
<gene>
    <name evidence="4" type="primary">AlNc14C373G11135</name>
    <name evidence="4" type="ORF">ALNC14_125710</name>
</gene>
<dbReference type="GO" id="GO:0005096">
    <property type="term" value="F:GTPase activator activity"/>
    <property type="evidence" value="ECO:0007669"/>
    <property type="project" value="InterPro"/>
</dbReference>
<evidence type="ECO:0000256" key="1">
    <source>
        <dbReference type="ARBA" id="ARBA00008848"/>
    </source>
</evidence>
<dbReference type="Gene3D" id="2.160.20.70">
    <property type="match status" value="1"/>
</dbReference>
<name>F0WY75_9STRA</name>
<evidence type="ECO:0000256" key="2">
    <source>
        <dbReference type="ARBA" id="ARBA00022741"/>
    </source>
</evidence>
<dbReference type="GO" id="GO:0006892">
    <property type="term" value="P:post-Golgi vesicle-mediated transport"/>
    <property type="evidence" value="ECO:0007669"/>
    <property type="project" value="TreeGrafter"/>
</dbReference>
<comment type="similarity">
    <text evidence="1">Belongs to the TBCC family.</text>
</comment>
<dbReference type="Pfam" id="PF07986">
    <property type="entry name" value="TBCC"/>
    <property type="match status" value="1"/>
</dbReference>
<dbReference type="GO" id="GO:1990075">
    <property type="term" value="C:periciliary membrane compartment"/>
    <property type="evidence" value="ECO:0007669"/>
    <property type="project" value="TreeGrafter"/>
</dbReference>
<dbReference type="GO" id="GO:0005929">
    <property type="term" value="C:cilium"/>
    <property type="evidence" value="ECO:0007669"/>
    <property type="project" value="TreeGrafter"/>
</dbReference>
<evidence type="ECO:0000259" key="3">
    <source>
        <dbReference type="PROSITE" id="PS51329"/>
    </source>
</evidence>
<dbReference type="SMART" id="SM00673">
    <property type="entry name" value="CARP"/>
    <property type="match status" value="2"/>
</dbReference>
<proteinExistence type="inferred from homology"/>
<sequence length="254" mass="29294">MQLFTASDGTQFKDRNEWRKYEFETNYTFRNKAQETLIKGPGSICGQPFDVSDLKDCVVMLLDHTDQVQVDHVAATKMFLGPSSTSVFIRNCSDCVFTIACKQLRFRDCNNCTVYLYSFTAPIIETSSDMRFAPFNGIYRQLSKQFEEARLDPHCNLWSQVYDFNDPNKSGHNWRLLRQEEEDSDIWKLFLQQALSEEDCMSEEIVPRKCTPNGNVALDGMQSFTFDTTQEEAQQTLWNGNEPLPIFPSAFNSV</sequence>
<dbReference type="InterPro" id="IPR039093">
    <property type="entry name" value="XRP2"/>
</dbReference>
<dbReference type="HOGENOM" id="CLU_056119_0_0_1"/>
<reference evidence="4" key="1">
    <citation type="journal article" date="2011" name="PLoS Biol.">
        <title>Gene gain and loss during evolution of obligate parasitism in the white rust pathogen of Arabidopsis thaliana.</title>
        <authorList>
            <person name="Kemen E."/>
            <person name="Gardiner A."/>
            <person name="Schultz-Larsen T."/>
            <person name="Kemen A.C."/>
            <person name="Balmuth A.L."/>
            <person name="Robert-Seilaniantz A."/>
            <person name="Bailey K."/>
            <person name="Holub E."/>
            <person name="Studholme D.J."/>
            <person name="Maclean D."/>
            <person name="Jones J.D."/>
        </authorList>
    </citation>
    <scope>NUCLEOTIDE SEQUENCE</scope>
</reference>
<evidence type="ECO:0000313" key="4">
    <source>
        <dbReference type="EMBL" id="CCA26427.1"/>
    </source>
</evidence>
<dbReference type="InterPro" id="IPR017901">
    <property type="entry name" value="C-CAP_CF_C-like"/>
</dbReference>